<protein>
    <submittedName>
        <fullName evidence="1">Uncharacterized protein</fullName>
    </submittedName>
</protein>
<gene>
    <name evidence="1" type="ORF">GCM10010269_15370</name>
</gene>
<keyword evidence="2" id="KW-1185">Reference proteome</keyword>
<comment type="caution">
    <text evidence="1">The sequence shown here is derived from an EMBL/GenBank/DDBJ whole genome shotgun (WGS) entry which is preliminary data.</text>
</comment>
<organism evidence="1 2">
    <name type="scientific">Streptomyces humidus</name>
    <dbReference type="NCBI Taxonomy" id="52259"/>
    <lineage>
        <taxon>Bacteria</taxon>
        <taxon>Bacillati</taxon>
        <taxon>Actinomycetota</taxon>
        <taxon>Actinomycetes</taxon>
        <taxon>Kitasatosporales</taxon>
        <taxon>Streptomycetaceae</taxon>
        <taxon>Streptomyces</taxon>
    </lineage>
</organism>
<proteinExistence type="predicted"/>
<sequence>MSASSLPLLPLLPVLPGRRPAAGVSRLATRHGAPPAAVRGIRDAIDAHSSEPLCSLPS</sequence>
<dbReference type="RefSeq" id="WP_190148474.1">
    <property type="nucleotide sequence ID" value="NZ_BMTL01000005.1"/>
</dbReference>
<reference evidence="1" key="2">
    <citation type="submission" date="2020-09" db="EMBL/GenBank/DDBJ databases">
        <authorList>
            <person name="Sun Q."/>
            <person name="Ohkuma M."/>
        </authorList>
    </citation>
    <scope>NUCLEOTIDE SEQUENCE</scope>
    <source>
        <strain evidence="1">JCM 4386</strain>
    </source>
</reference>
<dbReference type="AlphaFoldDB" id="A0A918FT25"/>
<dbReference type="EMBL" id="BMTL01000005">
    <property type="protein sequence ID" value="GGR77063.1"/>
    <property type="molecule type" value="Genomic_DNA"/>
</dbReference>
<evidence type="ECO:0000313" key="1">
    <source>
        <dbReference type="EMBL" id="GGR77063.1"/>
    </source>
</evidence>
<dbReference type="Proteomes" id="UP000606194">
    <property type="component" value="Unassembled WGS sequence"/>
</dbReference>
<reference evidence="1" key="1">
    <citation type="journal article" date="2014" name="Int. J. Syst. Evol. Microbiol.">
        <title>Complete genome sequence of Corynebacterium casei LMG S-19264T (=DSM 44701T), isolated from a smear-ripened cheese.</title>
        <authorList>
            <consortium name="US DOE Joint Genome Institute (JGI-PGF)"/>
            <person name="Walter F."/>
            <person name="Albersmeier A."/>
            <person name="Kalinowski J."/>
            <person name="Ruckert C."/>
        </authorList>
    </citation>
    <scope>NUCLEOTIDE SEQUENCE</scope>
    <source>
        <strain evidence="1">JCM 4386</strain>
    </source>
</reference>
<evidence type="ECO:0000313" key="2">
    <source>
        <dbReference type="Proteomes" id="UP000606194"/>
    </source>
</evidence>
<accession>A0A918FT25</accession>
<name>A0A918FT25_9ACTN</name>